<sequence length="258" mass="29295">MTDDEQFEDHTAVIEQNQQDAVIERMLDLQYYRPWKRLEGDELTSGLSKVCEELGFDSWLYVAGIFGRRPPADIMFMGGTDFFEINARNLLMGGRELRLHEFLTSRRPITLRPSPIGQHRDCTPFDFLVANQQHSYFIFPAISKENFVAVLVVSHHDPRHQIPPSVQHSLLSTSVSTFKSVTSCAAYLAPSNSDIGRLSNRQKAVLGCLCEGYTNVETAEKLGINRRTVDYHVSTIFRKLNVNDRYTAARVLSRVTAP</sequence>
<proteinExistence type="predicted"/>
<evidence type="ECO:0000313" key="5">
    <source>
        <dbReference type="EMBL" id="HEB45708.1"/>
    </source>
</evidence>
<dbReference type="GO" id="GO:0003677">
    <property type="term" value="F:DNA binding"/>
    <property type="evidence" value="ECO:0007669"/>
    <property type="project" value="UniProtKB-KW"/>
</dbReference>
<dbReference type="PANTHER" id="PTHR44688">
    <property type="entry name" value="DNA-BINDING TRANSCRIPTIONAL ACTIVATOR DEVR_DOSR"/>
    <property type="match status" value="1"/>
</dbReference>
<organism evidence="5">
    <name type="scientific">Agrobacterium albertimagni</name>
    <dbReference type="NCBI Taxonomy" id="147266"/>
    <lineage>
        <taxon>Bacteria</taxon>
        <taxon>Pseudomonadati</taxon>
        <taxon>Pseudomonadota</taxon>
        <taxon>Alphaproteobacteria</taxon>
        <taxon>Hyphomicrobiales</taxon>
        <taxon>Rhizobiaceae</taxon>
        <taxon>Rhizobium/Agrobacterium group</taxon>
        <taxon>Agrobacterium</taxon>
    </lineage>
</organism>
<evidence type="ECO:0000259" key="4">
    <source>
        <dbReference type="PROSITE" id="PS50043"/>
    </source>
</evidence>
<comment type="caution">
    <text evidence="5">The sequence shown here is derived from an EMBL/GenBank/DDBJ whole genome shotgun (WGS) entry which is preliminary data.</text>
</comment>
<protein>
    <submittedName>
        <fullName evidence="5">LuxR family transcriptional regulator</fullName>
    </submittedName>
</protein>
<gene>
    <name evidence="5" type="ORF">ENP70_18905</name>
</gene>
<dbReference type="InterPro" id="IPR000792">
    <property type="entry name" value="Tscrpt_reg_LuxR_C"/>
</dbReference>
<evidence type="ECO:0000256" key="1">
    <source>
        <dbReference type="ARBA" id="ARBA00023015"/>
    </source>
</evidence>
<name>A0A7C1NYU3_9HYPH</name>
<dbReference type="PROSITE" id="PS50043">
    <property type="entry name" value="HTH_LUXR_2"/>
    <property type="match status" value="1"/>
</dbReference>
<accession>A0A7C1NYU3</accession>
<keyword evidence="3" id="KW-0804">Transcription</keyword>
<evidence type="ECO:0000256" key="2">
    <source>
        <dbReference type="ARBA" id="ARBA00023125"/>
    </source>
</evidence>
<dbReference type="Gene3D" id="1.10.10.10">
    <property type="entry name" value="Winged helix-like DNA-binding domain superfamily/Winged helix DNA-binding domain"/>
    <property type="match status" value="1"/>
</dbReference>
<dbReference type="PANTHER" id="PTHR44688:SF16">
    <property type="entry name" value="DNA-BINDING TRANSCRIPTIONAL ACTIVATOR DEVR_DOSR"/>
    <property type="match status" value="1"/>
</dbReference>
<dbReference type="EMBL" id="DSKI01000970">
    <property type="protein sequence ID" value="HEB45708.1"/>
    <property type="molecule type" value="Genomic_DNA"/>
</dbReference>
<dbReference type="Pfam" id="PF00196">
    <property type="entry name" value="GerE"/>
    <property type="match status" value="1"/>
</dbReference>
<dbReference type="SUPFAM" id="SSF46894">
    <property type="entry name" value="C-terminal effector domain of the bipartite response regulators"/>
    <property type="match status" value="1"/>
</dbReference>
<reference evidence="5" key="1">
    <citation type="journal article" date="2020" name="mSystems">
        <title>Genome- and Community-Level Interaction Insights into Carbon Utilization and Element Cycling Functions of Hydrothermarchaeota in Hydrothermal Sediment.</title>
        <authorList>
            <person name="Zhou Z."/>
            <person name="Liu Y."/>
            <person name="Xu W."/>
            <person name="Pan J."/>
            <person name="Luo Z.H."/>
            <person name="Li M."/>
        </authorList>
    </citation>
    <scope>NUCLEOTIDE SEQUENCE [LARGE SCALE GENOMIC DNA]</scope>
    <source>
        <strain evidence="5">SpSt-243</strain>
    </source>
</reference>
<dbReference type="AlphaFoldDB" id="A0A7C1NYU3"/>
<keyword evidence="1" id="KW-0805">Transcription regulation</keyword>
<dbReference type="PRINTS" id="PR00038">
    <property type="entry name" value="HTHLUXR"/>
</dbReference>
<evidence type="ECO:0000256" key="3">
    <source>
        <dbReference type="ARBA" id="ARBA00023163"/>
    </source>
</evidence>
<dbReference type="SMART" id="SM00421">
    <property type="entry name" value="HTH_LUXR"/>
    <property type="match status" value="1"/>
</dbReference>
<dbReference type="InterPro" id="IPR036388">
    <property type="entry name" value="WH-like_DNA-bd_sf"/>
</dbReference>
<dbReference type="InterPro" id="IPR016032">
    <property type="entry name" value="Sig_transdc_resp-reg_C-effctor"/>
</dbReference>
<dbReference type="CDD" id="cd06170">
    <property type="entry name" value="LuxR_C_like"/>
    <property type="match status" value="1"/>
</dbReference>
<feature type="domain" description="HTH luxR-type" evidence="4">
    <location>
        <begin position="191"/>
        <end position="256"/>
    </location>
</feature>
<keyword evidence="2" id="KW-0238">DNA-binding</keyword>
<dbReference type="GO" id="GO:0006355">
    <property type="term" value="P:regulation of DNA-templated transcription"/>
    <property type="evidence" value="ECO:0007669"/>
    <property type="project" value="InterPro"/>
</dbReference>